<dbReference type="Proteomes" id="UP001172457">
    <property type="component" value="Chromosome 4"/>
</dbReference>
<keyword evidence="3" id="KW-1185">Reference proteome</keyword>
<gene>
    <name evidence="2" type="ORF">OSB04_015965</name>
</gene>
<accession>A0AA38TBY6</accession>
<dbReference type="Pfam" id="PF04450">
    <property type="entry name" value="BSP"/>
    <property type="match status" value="2"/>
</dbReference>
<evidence type="ECO:0000313" key="2">
    <source>
        <dbReference type="EMBL" id="KAJ9551920.1"/>
    </source>
</evidence>
<reference evidence="2" key="1">
    <citation type="submission" date="2023-03" db="EMBL/GenBank/DDBJ databases">
        <title>Chromosome-scale reference genome and RAD-based genetic map of yellow starthistle (Centaurea solstitialis) reveal putative structural variation and QTLs associated with invader traits.</title>
        <authorList>
            <person name="Reatini B."/>
            <person name="Cang F.A."/>
            <person name="Jiang Q."/>
            <person name="Mckibben M.T.W."/>
            <person name="Barker M.S."/>
            <person name="Rieseberg L.H."/>
            <person name="Dlugosch K.M."/>
        </authorList>
    </citation>
    <scope>NUCLEOTIDE SEQUENCE</scope>
    <source>
        <strain evidence="2">CAN-66</strain>
        <tissue evidence="2">Leaf</tissue>
    </source>
</reference>
<evidence type="ECO:0000256" key="1">
    <source>
        <dbReference type="SAM" id="SignalP"/>
    </source>
</evidence>
<dbReference type="AlphaFoldDB" id="A0AA38TBY6"/>
<keyword evidence="1" id="KW-0732">Signal</keyword>
<evidence type="ECO:0000313" key="3">
    <source>
        <dbReference type="Proteomes" id="UP001172457"/>
    </source>
</evidence>
<feature type="signal peptide" evidence="1">
    <location>
        <begin position="1"/>
        <end position="23"/>
    </location>
</feature>
<dbReference type="EMBL" id="JARYMX010000004">
    <property type="protein sequence ID" value="KAJ9551920.1"/>
    <property type="molecule type" value="Genomic_DNA"/>
</dbReference>
<dbReference type="PANTHER" id="PTHR33321:SF15">
    <property type="entry name" value="PLANT BASIC SECRETORY PROTEIN (BSP) FAMILY PROTEIN"/>
    <property type="match status" value="1"/>
</dbReference>
<dbReference type="InterPro" id="IPR007541">
    <property type="entry name" value="Uncharacterised_BSP"/>
</dbReference>
<name>A0AA38TBY6_9ASTR</name>
<feature type="chain" id="PRO_5041453406" evidence="1">
    <location>
        <begin position="24"/>
        <end position="555"/>
    </location>
</feature>
<comment type="caution">
    <text evidence="2">The sequence shown here is derived from an EMBL/GenBank/DDBJ whole genome shotgun (WGS) entry which is preliminary data.</text>
</comment>
<dbReference type="PANTHER" id="PTHR33321">
    <property type="match status" value="1"/>
</dbReference>
<proteinExistence type="predicted"/>
<protein>
    <submittedName>
        <fullName evidence="2">Uncharacterized protein</fullName>
    </submittedName>
</protein>
<organism evidence="2 3">
    <name type="scientific">Centaurea solstitialis</name>
    <name type="common">yellow star-thistle</name>
    <dbReference type="NCBI Taxonomy" id="347529"/>
    <lineage>
        <taxon>Eukaryota</taxon>
        <taxon>Viridiplantae</taxon>
        <taxon>Streptophyta</taxon>
        <taxon>Embryophyta</taxon>
        <taxon>Tracheophyta</taxon>
        <taxon>Spermatophyta</taxon>
        <taxon>Magnoliopsida</taxon>
        <taxon>eudicotyledons</taxon>
        <taxon>Gunneridae</taxon>
        <taxon>Pentapetalae</taxon>
        <taxon>asterids</taxon>
        <taxon>campanulids</taxon>
        <taxon>Asterales</taxon>
        <taxon>Asteraceae</taxon>
        <taxon>Carduoideae</taxon>
        <taxon>Cardueae</taxon>
        <taxon>Centaureinae</taxon>
        <taxon>Centaurea</taxon>
    </lineage>
</organism>
<sequence>MAPYSFSLCTFLTLSLCFRGITAMPKYNCVNDATKYPGGVRFEKEVGVAYTQKLMETVNKFLWNDLFQQTDPADQKELDSVNCYIVEFDGAEGISWGNNNINVSSIFLKGYEGDLKWKFTSLMYHEVCHVFQWDGEGTCPNELVEGIADYAKLKANYAQEGYAQSGQGDRWDQGYDFTARFLEYCDTLVPGFVAKLNKMMRKKYDVKYFQDLTGKPVAQLWKEYKAKYPNVKQPALARRRLRFVVISRTLYILEKRHVLAMASIAYGLALRSYRQYDLNDDSGRLELIYRVSIGSGSGSSGEKVRISELFGSENVAPKSDRNVRMINGSPFIFPIYLPNLLLIFPWNCRSGVPSDQRCCHHPGGIRFNTKIGIPFTKRIMGIINNYIWSVVFQQNTPSDQKQVDSVNTYIVEFDEAAGVAWGNNNINVSTNYIKGLVGDLKWQFTSLMLHEMTHVFQWNGEGTTPSGLIEGIADYTVLSANHTQWGFANPGDGDRWDQGYAVTARFLEYCDGIVPAFVAKLNKLMRVTYDVKYFEDLTGKNVDQLWQEYKARYGH</sequence>